<evidence type="ECO:0000313" key="3">
    <source>
        <dbReference type="EMBL" id="KDB50382.1"/>
    </source>
</evidence>
<name>A0A059KFY5_9BURK</name>
<dbReference type="Proteomes" id="UP000026714">
    <property type="component" value="Unassembled WGS sequence"/>
</dbReference>
<dbReference type="Gene3D" id="3.40.50.970">
    <property type="match status" value="1"/>
</dbReference>
<keyword evidence="4" id="KW-1185">Reference proteome</keyword>
<protein>
    <submittedName>
        <fullName evidence="3">Putative thiamine-pyrophosphate-binding protein</fullName>
    </submittedName>
</protein>
<dbReference type="STRING" id="34103.SAMN05421778_1363"/>
<dbReference type="PATRIC" id="fig|1286631.3.peg.3903"/>
<keyword evidence="1" id="KW-0210">Decarboxylase</keyword>
<accession>A0A059KFY5</accession>
<sequence>MNHTPAPAPAWQEAVFKVLKQGGVRQIAYVPDAGHSHAIRSAITDPDIEDVVLTTEEEGVAVVSGAWLGGQRAVLLMQSSGVGNCVNMFSLLQAADLPFFTLVTMRGEYAEFNPWQGPMGKATQGALELMGIHVLRVDHPDDVEEIVSAGFDAAFQAGERVAVLLGQSLIGRKKWERN</sequence>
<dbReference type="AlphaFoldDB" id="A0A059KFY5"/>
<proteinExistence type="predicted"/>
<dbReference type="eggNOG" id="COG4032">
    <property type="taxonomic scope" value="Bacteria"/>
</dbReference>
<dbReference type="CDD" id="cd07035">
    <property type="entry name" value="TPP_PYR_POX_like"/>
    <property type="match status" value="1"/>
</dbReference>
<dbReference type="SUPFAM" id="SSF52518">
    <property type="entry name" value="Thiamin diphosphate-binding fold (THDP-binding)"/>
    <property type="match status" value="1"/>
</dbReference>
<gene>
    <name evidence="3" type="ORF">X805_40120</name>
</gene>
<evidence type="ECO:0000313" key="4">
    <source>
        <dbReference type="Proteomes" id="UP000026714"/>
    </source>
</evidence>
<dbReference type="PANTHER" id="PTHR42818">
    <property type="entry name" value="SULFOPYRUVATE DECARBOXYLASE SUBUNIT ALPHA"/>
    <property type="match status" value="1"/>
</dbReference>
<evidence type="ECO:0000256" key="2">
    <source>
        <dbReference type="ARBA" id="ARBA00023239"/>
    </source>
</evidence>
<dbReference type="EMBL" id="AZRA01000146">
    <property type="protein sequence ID" value="KDB50382.1"/>
    <property type="molecule type" value="Genomic_DNA"/>
</dbReference>
<dbReference type="RefSeq" id="WP_037485956.1">
    <property type="nucleotide sequence ID" value="NZ_AZRA01000146.1"/>
</dbReference>
<dbReference type="GO" id="GO:0016831">
    <property type="term" value="F:carboxy-lyase activity"/>
    <property type="evidence" value="ECO:0007669"/>
    <property type="project" value="UniProtKB-KW"/>
</dbReference>
<evidence type="ECO:0000256" key="1">
    <source>
        <dbReference type="ARBA" id="ARBA00022793"/>
    </source>
</evidence>
<comment type="caution">
    <text evidence="3">The sequence shown here is derived from an EMBL/GenBank/DDBJ whole genome shotgun (WGS) entry which is preliminary data.</text>
</comment>
<dbReference type="InterPro" id="IPR051818">
    <property type="entry name" value="TPP_dependent_decarboxylase"/>
</dbReference>
<dbReference type="PANTHER" id="PTHR42818:SF1">
    <property type="entry name" value="SULFOPYRUVATE DECARBOXYLASE"/>
    <property type="match status" value="1"/>
</dbReference>
<dbReference type="InterPro" id="IPR029061">
    <property type="entry name" value="THDP-binding"/>
</dbReference>
<organism evidence="3 4">
    <name type="scientific">Sphaerotilus natans subsp. natans DSM 6575</name>
    <dbReference type="NCBI Taxonomy" id="1286631"/>
    <lineage>
        <taxon>Bacteria</taxon>
        <taxon>Pseudomonadati</taxon>
        <taxon>Pseudomonadota</taxon>
        <taxon>Betaproteobacteria</taxon>
        <taxon>Burkholderiales</taxon>
        <taxon>Sphaerotilaceae</taxon>
        <taxon>Sphaerotilus</taxon>
    </lineage>
</organism>
<reference evidence="3 4" key="1">
    <citation type="journal article" date="2014" name="FEMS Microbiol. Ecol.">
        <title>Sphaerotilus natans encrusted with nanoball-shaped Fe(III) oxide minerals formed by nitrate-reducing mixotrophic Fe(II) oxidation.</title>
        <authorList>
            <person name="Park S."/>
            <person name="Kim D.H."/>
            <person name="Lee J.H."/>
            <person name="Hur H.G."/>
        </authorList>
    </citation>
    <scope>NUCLEOTIDE SEQUENCE [LARGE SCALE GENOMIC DNA]</scope>
    <source>
        <strain evidence="3 4">DSM 6575</strain>
    </source>
</reference>
<keyword evidence="2" id="KW-0456">Lyase</keyword>